<sequence length="67" mass="8054">MKSGKYCKILSYLVYLNPYSHENNQELTSNLTVGDQCSCEDMILKFQNWKRRIRCEEDKDWHLIARP</sequence>
<comment type="caution">
    <text evidence="1">The sequence shown here is derived from an EMBL/GenBank/DDBJ whole genome shotgun (WGS) entry which is preliminary data.</text>
</comment>
<proteinExistence type="predicted"/>
<dbReference type="AlphaFoldDB" id="A0A9J5XSQ0"/>
<gene>
    <name evidence="1" type="ORF">H5410_041351</name>
</gene>
<name>A0A9J5XSQ0_SOLCO</name>
<reference evidence="1 2" key="1">
    <citation type="submission" date="2020-09" db="EMBL/GenBank/DDBJ databases">
        <title>De no assembly of potato wild relative species, Solanum commersonii.</title>
        <authorList>
            <person name="Cho K."/>
        </authorList>
    </citation>
    <scope>NUCLEOTIDE SEQUENCE [LARGE SCALE GENOMIC DNA]</scope>
    <source>
        <strain evidence="1">LZ3.2</strain>
        <tissue evidence="1">Leaf</tissue>
    </source>
</reference>
<dbReference type="Proteomes" id="UP000824120">
    <property type="component" value="Chromosome 8"/>
</dbReference>
<organism evidence="1 2">
    <name type="scientific">Solanum commersonii</name>
    <name type="common">Commerson's wild potato</name>
    <name type="synonym">Commerson's nightshade</name>
    <dbReference type="NCBI Taxonomy" id="4109"/>
    <lineage>
        <taxon>Eukaryota</taxon>
        <taxon>Viridiplantae</taxon>
        <taxon>Streptophyta</taxon>
        <taxon>Embryophyta</taxon>
        <taxon>Tracheophyta</taxon>
        <taxon>Spermatophyta</taxon>
        <taxon>Magnoliopsida</taxon>
        <taxon>eudicotyledons</taxon>
        <taxon>Gunneridae</taxon>
        <taxon>Pentapetalae</taxon>
        <taxon>asterids</taxon>
        <taxon>lamiids</taxon>
        <taxon>Solanales</taxon>
        <taxon>Solanaceae</taxon>
        <taxon>Solanoideae</taxon>
        <taxon>Solaneae</taxon>
        <taxon>Solanum</taxon>
    </lineage>
</organism>
<keyword evidence="2" id="KW-1185">Reference proteome</keyword>
<accession>A0A9J5XSQ0</accession>
<evidence type="ECO:0000313" key="2">
    <source>
        <dbReference type="Proteomes" id="UP000824120"/>
    </source>
</evidence>
<protein>
    <submittedName>
        <fullName evidence="1">Uncharacterized protein</fullName>
    </submittedName>
</protein>
<evidence type="ECO:0000313" key="1">
    <source>
        <dbReference type="EMBL" id="KAG5590837.1"/>
    </source>
</evidence>
<dbReference type="EMBL" id="JACXVP010000008">
    <property type="protein sequence ID" value="KAG5590837.1"/>
    <property type="molecule type" value="Genomic_DNA"/>
</dbReference>